<evidence type="ECO:0000313" key="2">
    <source>
        <dbReference type="Proteomes" id="UP001150879"/>
    </source>
</evidence>
<reference evidence="1" key="1">
    <citation type="submission" date="2022-11" db="EMBL/GenBank/DDBJ databases">
        <authorList>
            <person name="Petersen C."/>
        </authorList>
    </citation>
    <scope>NUCLEOTIDE SEQUENCE</scope>
    <source>
        <strain evidence="1">IBT 16849</strain>
    </source>
</reference>
<reference evidence="1" key="2">
    <citation type="journal article" date="2023" name="IMA Fungus">
        <title>Comparative genomic study of the Penicillium genus elucidates a diverse pangenome and 15 lateral gene transfer events.</title>
        <authorList>
            <person name="Petersen C."/>
            <person name="Sorensen T."/>
            <person name="Nielsen M.R."/>
            <person name="Sondergaard T.E."/>
            <person name="Sorensen J.L."/>
            <person name="Fitzpatrick D.A."/>
            <person name="Frisvad J.C."/>
            <person name="Nielsen K.L."/>
        </authorList>
    </citation>
    <scope>NUCLEOTIDE SEQUENCE</scope>
    <source>
        <strain evidence="1">IBT 16849</strain>
    </source>
</reference>
<dbReference type="AlphaFoldDB" id="A0A9W9JC34"/>
<protein>
    <submittedName>
        <fullName evidence="1">Uncharacterized protein</fullName>
    </submittedName>
</protein>
<comment type="caution">
    <text evidence="1">The sequence shown here is derived from an EMBL/GenBank/DDBJ whole genome shotgun (WGS) entry which is preliminary data.</text>
</comment>
<evidence type="ECO:0000313" key="1">
    <source>
        <dbReference type="EMBL" id="KAJ5194324.1"/>
    </source>
</evidence>
<name>A0A9W9JC34_9EURO</name>
<dbReference type="Proteomes" id="UP001150879">
    <property type="component" value="Unassembled WGS sequence"/>
</dbReference>
<accession>A0A9W9JC34</accession>
<organism evidence="1 2">
    <name type="scientific">Penicillium cf. griseofulvum</name>
    <dbReference type="NCBI Taxonomy" id="2972120"/>
    <lineage>
        <taxon>Eukaryota</taxon>
        <taxon>Fungi</taxon>
        <taxon>Dikarya</taxon>
        <taxon>Ascomycota</taxon>
        <taxon>Pezizomycotina</taxon>
        <taxon>Eurotiomycetes</taxon>
        <taxon>Eurotiomycetidae</taxon>
        <taxon>Eurotiales</taxon>
        <taxon>Aspergillaceae</taxon>
        <taxon>Penicillium</taxon>
    </lineage>
</organism>
<sequence>MPIHNAFFAPTNFATDGDNLPNDLGEHWIEAATNSPVDCPSLGSMAVLLYGILKQEGHLCDAVIQFSVRSSFNNRHQPQPRMSVIDNGLCIV</sequence>
<gene>
    <name evidence="1" type="ORF">N7472_006790</name>
</gene>
<dbReference type="EMBL" id="JAPQKP010000004">
    <property type="protein sequence ID" value="KAJ5194324.1"/>
    <property type="molecule type" value="Genomic_DNA"/>
</dbReference>
<keyword evidence="2" id="KW-1185">Reference proteome</keyword>
<proteinExistence type="predicted"/>